<dbReference type="PRINTS" id="PR00599">
    <property type="entry name" value="MAPEPTIDASE"/>
</dbReference>
<feature type="binding site" evidence="6">
    <location>
        <position position="181"/>
    </location>
    <ligand>
        <name>substrate</name>
    </ligand>
</feature>
<comment type="catalytic activity">
    <reaction evidence="6 7">
        <text>Release of N-terminal amino acids, preferentially methionine, from peptides and arylamides.</text>
        <dbReference type="EC" id="3.4.11.18"/>
    </reaction>
</comment>
<dbReference type="OrthoDB" id="9802055at2"/>
<reference evidence="9 10" key="1">
    <citation type="submission" date="2016-11" db="EMBL/GenBank/DDBJ databases">
        <authorList>
            <person name="Varghese N."/>
            <person name="Submissions S."/>
        </authorList>
    </citation>
    <scope>NUCLEOTIDE SEQUENCE [LARGE SCALE GENOMIC DNA]</scope>
    <source>
        <strain evidence="9 10">DSM 19027</strain>
    </source>
</reference>
<feature type="binding site" evidence="6">
    <location>
        <position position="111"/>
    </location>
    <ligand>
        <name>a divalent metal cation</name>
        <dbReference type="ChEBI" id="CHEBI:60240"/>
        <label>1</label>
    </ligand>
</feature>
<dbReference type="InterPro" id="IPR036005">
    <property type="entry name" value="Creatinase/aminopeptidase-like"/>
</dbReference>
<sequence length="255" mass="27688">MISIKSQRELDKMRRAGEVVMLVHKKLEEMIAPGVTTRELDRVAAEVIRSKGAIPSFKGVPCPYGGIDFPGVICASVNEEVIHGIPGDRVLKAGDIISIDTGAILDGYHGDAARTYPVGAVSPEAMKLIRVTEEAFNRGMAQAVEGNRIIDISRAIQNYVESNGFSVVRDYVGHGIGREMHEEPQVPNYVSSYKGVRLSPGMTLAIEPMVNVGTWRVRVLGDKWTVVTADGKLSAHHENTIAITPNGPEILTALY</sequence>
<feature type="binding site" evidence="6">
    <location>
        <position position="111"/>
    </location>
    <ligand>
        <name>a divalent metal cation</name>
        <dbReference type="ChEBI" id="CHEBI:60240"/>
        <label>2</label>
        <note>catalytic</note>
    </ligand>
</feature>
<evidence type="ECO:0000313" key="9">
    <source>
        <dbReference type="EMBL" id="SHI93007.1"/>
    </source>
</evidence>
<dbReference type="GO" id="GO:0006508">
    <property type="term" value="P:proteolysis"/>
    <property type="evidence" value="ECO:0007669"/>
    <property type="project" value="UniProtKB-KW"/>
</dbReference>
<evidence type="ECO:0000256" key="3">
    <source>
        <dbReference type="ARBA" id="ARBA00022670"/>
    </source>
</evidence>
<dbReference type="Proteomes" id="UP000324781">
    <property type="component" value="Unassembled WGS sequence"/>
</dbReference>
<dbReference type="RefSeq" id="WP_149678425.1">
    <property type="nucleotide sequence ID" value="NZ_DAONMB010000001.1"/>
</dbReference>
<name>A0A1M6F5M3_9FIRM</name>
<dbReference type="InterPro" id="IPR000994">
    <property type="entry name" value="Pept_M24"/>
</dbReference>
<dbReference type="Gene3D" id="3.90.230.10">
    <property type="entry name" value="Creatinase/methionine aminopeptidase superfamily"/>
    <property type="match status" value="1"/>
</dbReference>
<dbReference type="InterPro" id="IPR002467">
    <property type="entry name" value="Pept_M24A_MAP1"/>
</dbReference>
<dbReference type="HAMAP" id="MF_01974">
    <property type="entry name" value="MetAP_1"/>
    <property type="match status" value="1"/>
</dbReference>
<evidence type="ECO:0000256" key="1">
    <source>
        <dbReference type="ARBA" id="ARBA00002521"/>
    </source>
</evidence>
<feature type="binding site" evidence="6">
    <location>
        <position position="100"/>
    </location>
    <ligand>
        <name>a divalent metal cation</name>
        <dbReference type="ChEBI" id="CHEBI:60240"/>
        <label>1</label>
    </ligand>
</feature>
<feature type="binding site" evidence="6">
    <location>
        <position position="174"/>
    </location>
    <ligand>
        <name>a divalent metal cation</name>
        <dbReference type="ChEBI" id="CHEBI:60240"/>
        <label>2</label>
        <note>catalytic</note>
    </ligand>
</feature>
<dbReference type="AlphaFoldDB" id="A0A1M6F5M3"/>
<keyword evidence="4 6" id="KW-0479">Metal-binding</keyword>
<dbReference type="GO" id="GO:0005829">
    <property type="term" value="C:cytosol"/>
    <property type="evidence" value="ECO:0007669"/>
    <property type="project" value="TreeGrafter"/>
</dbReference>
<dbReference type="PANTHER" id="PTHR43330">
    <property type="entry name" value="METHIONINE AMINOPEPTIDASE"/>
    <property type="match status" value="1"/>
</dbReference>
<comment type="similarity">
    <text evidence="6">Belongs to the peptidase M24A family. Methionine aminopeptidase type 1 subfamily.</text>
</comment>
<feature type="binding site" evidence="6">
    <location>
        <position position="207"/>
    </location>
    <ligand>
        <name>a divalent metal cation</name>
        <dbReference type="ChEBI" id="CHEBI:60240"/>
        <label>2</label>
        <note>catalytic</note>
    </ligand>
</feature>
<dbReference type="GO" id="GO:0070006">
    <property type="term" value="F:metalloaminopeptidase activity"/>
    <property type="evidence" value="ECO:0007669"/>
    <property type="project" value="UniProtKB-UniRule"/>
</dbReference>
<dbReference type="EMBL" id="FQZP01000015">
    <property type="protein sequence ID" value="SHI93007.1"/>
    <property type="molecule type" value="Genomic_DNA"/>
</dbReference>
<keyword evidence="10" id="KW-1185">Reference proteome</keyword>
<organism evidence="9 10">
    <name type="scientific">Thermoclostridium caenicola</name>
    <dbReference type="NCBI Taxonomy" id="659425"/>
    <lineage>
        <taxon>Bacteria</taxon>
        <taxon>Bacillati</taxon>
        <taxon>Bacillota</taxon>
        <taxon>Clostridia</taxon>
        <taxon>Eubacteriales</taxon>
        <taxon>Oscillospiraceae</taxon>
        <taxon>Thermoclostridium</taxon>
    </lineage>
</organism>
<evidence type="ECO:0000313" key="10">
    <source>
        <dbReference type="Proteomes" id="UP000324781"/>
    </source>
</evidence>
<dbReference type="PROSITE" id="PS00680">
    <property type="entry name" value="MAP_1"/>
    <property type="match status" value="1"/>
</dbReference>
<dbReference type="SUPFAM" id="SSF55920">
    <property type="entry name" value="Creatinase/aminopeptidase"/>
    <property type="match status" value="1"/>
</dbReference>
<protein>
    <recommendedName>
        <fullName evidence="6 7">Methionine aminopeptidase</fullName>
        <shortName evidence="6">MAP</shortName>
        <shortName evidence="6">MetAP</shortName>
        <ecNumber evidence="6 7">3.4.11.18</ecNumber>
    </recommendedName>
    <alternativeName>
        <fullName evidence="6">Peptidase M</fullName>
    </alternativeName>
</protein>
<dbReference type="InterPro" id="IPR001714">
    <property type="entry name" value="Pept_M24_MAP"/>
</dbReference>
<proteinExistence type="inferred from homology"/>
<gene>
    <name evidence="6" type="primary">map</name>
    <name evidence="9" type="ORF">SAMN05444373_101537</name>
</gene>
<evidence type="ECO:0000256" key="5">
    <source>
        <dbReference type="ARBA" id="ARBA00022801"/>
    </source>
</evidence>
<feature type="domain" description="Peptidase M24" evidence="8">
    <location>
        <begin position="11"/>
        <end position="244"/>
    </location>
</feature>
<dbReference type="GO" id="GO:0046872">
    <property type="term" value="F:metal ion binding"/>
    <property type="evidence" value="ECO:0007669"/>
    <property type="project" value="UniProtKB-UniRule"/>
</dbReference>
<evidence type="ECO:0000256" key="2">
    <source>
        <dbReference type="ARBA" id="ARBA00022438"/>
    </source>
</evidence>
<evidence type="ECO:0000256" key="6">
    <source>
        <dbReference type="HAMAP-Rule" id="MF_01974"/>
    </source>
</evidence>
<feature type="binding site" evidence="6">
    <location>
        <position position="238"/>
    </location>
    <ligand>
        <name>a divalent metal cation</name>
        <dbReference type="ChEBI" id="CHEBI:60240"/>
        <label>2</label>
        <note>catalytic</note>
    </ligand>
</feature>
<dbReference type="CDD" id="cd01086">
    <property type="entry name" value="MetAP1"/>
    <property type="match status" value="1"/>
</dbReference>
<keyword evidence="5 6" id="KW-0378">Hydrolase</keyword>
<dbReference type="NCBIfam" id="TIGR00500">
    <property type="entry name" value="met_pdase_I"/>
    <property type="match status" value="1"/>
</dbReference>
<evidence type="ECO:0000256" key="7">
    <source>
        <dbReference type="RuleBase" id="RU003653"/>
    </source>
</evidence>
<accession>A0A1M6F5M3</accession>
<comment type="subunit">
    <text evidence="6">Monomer.</text>
</comment>
<comment type="function">
    <text evidence="1 6">Removes the N-terminal methionine from nascent proteins. The N-terminal methionine is often cleaved when the second residue in the primary sequence is small and uncharged (Met-Ala-, Cys, Gly, Pro, Ser, Thr, or Val). Requires deformylation of the N(alpha)-formylated initiator methionine before it can be hydrolyzed.</text>
</comment>
<comment type="cofactor">
    <cofactor evidence="6">
        <name>Co(2+)</name>
        <dbReference type="ChEBI" id="CHEBI:48828"/>
    </cofactor>
    <cofactor evidence="6">
        <name>Zn(2+)</name>
        <dbReference type="ChEBI" id="CHEBI:29105"/>
    </cofactor>
    <cofactor evidence="6">
        <name>Mn(2+)</name>
        <dbReference type="ChEBI" id="CHEBI:29035"/>
    </cofactor>
    <cofactor evidence="6">
        <name>Fe(2+)</name>
        <dbReference type="ChEBI" id="CHEBI:29033"/>
    </cofactor>
    <text evidence="6">Binds 2 divalent metal cations per subunit. Has a high-affinity and a low affinity metal-binding site. The true nature of the physiological cofactor is under debate. The enzyme is active with cobalt, zinc, manganese or divalent iron ions. Most likely, methionine aminopeptidases function as mononuclear Fe(2+)-metalloproteases under physiological conditions, and the catalytically relevant metal-binding site has been assigned to the histidine-containing high-affinity site.</text>
</comment>
<dbReference type="GO" id="GO:0004239">
    <property type="term" value="F:initiator methionyl aminopeptidase activity"/>
    <property type="evidence" value="ECO:0007669"/>
    <property type="project" value="UniProtKB-UniRule"/>
</dbReference>
<keyword evidence="2 6" id="KW-0031">Aminopeptidase</keyword>
<feature type="binding site" evidence="6">
    <location>
        <position position="238"/>
    </location>
    <ligand>
        <name>a divalent metal cation</name>
        <dbReference type="ChEBI" id="CHEBI:60240"/>
        <label>1</label>
    </ligand>
</feature>
<feature type="binding site" evidence="6">
    <location>
        <position position="83"/>
    </location>
    <ligand>
        <name>substrate</name>
    </ligand>
</feature>
<evidence type="ECO:0000256" key="4">
    <source>
        <dbReference type="ARBA" id="ARBA00022723"/>
    </source>
</evidence>
<dbReference type="PANTHER" id="PTHR43330:SF27">
    <property type="entry name" value="METHIONINE AMINOPEPTIDASE"/>
    <property type="match status" value="1"/>
</dbReference>
<dbReference type="Pfam" id="PF00557">
    <property type="entry name" value="Peptidase_M24"/>
    <property type="match status" value="1"/>
</dbReference>
<dbReference type="EC" id="3.4.11.18" evidence="6 7"/>
<keyword evidence="3 6" id="KW-0645">Protease</keyword>
<evidence type="ECO:0000259" key="8">
    <source>
        <dbReference type="Pfam" id="PF00557"/>
    </source>
</evidence>